<dbReference type="PANTHER" id="PTHR46067:SF27">
    <property type="entry name" value="ACYL-COA N-ACYLTRANSFERASES (NAT) SUPERFAMILY PROTEIN"/>
    <property type="match status" value="1"/>
</dbReference>
<dbReference type="GO" id="GO:0016747">
    <property type="term" value="F:acyltransferase activity, transferring groups other than amino-acyl groups"/>
    <property type="evidence" value="ECO:0007669"/>
    <property type="project" value="InterPro"/>
</dbReference>
<reference evidence="2" key="1">
    <citation type="submission" date="2022-04" db="EMBL/GenBank/DDBJ databases">
        <title>Carnegiea gigantea Genome sequencing and assembly v2.</title>
        <authorList>
            <person name="Copetti D."/>
            <person name="Sanderson M.J."/>
            <person name="Burquez A."/>
            <person name="Wojciechowski M.F."/>
        </authorList>
    </citation>
    <scope>NUCLEOTIDE SEQUENCE</scope>
    <source>
        <strain evidence="2">SGP5-SGP5p</strain>
        <tissue evidence="2">Aerial part</tissue>
    </source>
</reference>
<feature type="domain" description="N-acetyltransferase" evidence="1">
    <location>
        <begin position="24"/>
        <end position="175"/>
    </location>
</feature>
<organism evidence="2 3">
    <name type="scientific">Carnegiea gigantea</name>
    <dbReference type="NCBI Taxonomy" id="171969"/>
    <lineage>
        <taxon>Eukaryota</taxon>
        <taxon>Viridiplantae</taxon>
        <taxon>Streptophyta</taxon>
        <taxon>Embryophyta</taxon>
        <taxon>Tracheophyta</taxon>
        <taxon>Spermatophyta</taxon>
        <taxon>Magnoliopsida</taxon>
        <taxon>eudicotyledons</taxon>
        <taxon>Gunneridae</taxon>
        <taxon>Pentapetalae</taxon>
        <taxon>Caryophyllales</taxon>
        <taxon>Cactineae</taxon>
        <taxon>Cactaceae</taxon>
        <taxon>Cactoideae</taxon>
        <taxon>Echinocereeae</taxon>
        <taxon>Carnegiea</taxon>
    </lineage>
</organism>
<dbReference type="Gene3D" id="3.40.630.30">
    <property type="match status" value="1"/>
</dbReference>
<evidence type="ECO:0000313" key="2">
    <source>
        <dbReference type="EMBL" id="KAJ8444254.1"/>
    </source>
</evidence>
<dbReference type="Pfam" id="PF13302">
    <property type="entry name" value="Acetyltransf_3"/>
    <property type="match status" value="1"/>
</dbReference>
<dbReference type="Proteomes" id="UP001153076">
    <property type="component" value="Unassembled WGS sequence"/>
</dbReference>
<accession>A0A9Q1QJL9</accession>
<keyword evidence="3" id="KW-1185">Reference proteome</keyword>
<dbReference type="InterPro" id="IPR000182">
    <property type="entry name" value="GNAT_dom"/>
</dbReference>
<sequence length="216" mass="24286">MPKVPELHRLNDLRPGVDQLASTISLRHFNLSDTDDLMLWATDDQVTRFCRWDTYTSREQAVEFIESSMTHPYMRAICLENRAIGAISVASNSGNDRCRAELGYVVASGCWGRGIATRAVKLVTSTIFIEWPHLERLEALVDVENKASLRVLEKAGFKREGVLRKYLILKGGTRDMVIFSLLSTDIQENTIIAKPAVLFGACLLLSGMYRIKFASM</sequence>
<gene>
    <name evidence="2" type="ORF">Cgig2_024580</name>
</gene>
<dbReference type="PROSITE" id="PS51186">
    <property type="entry name" value="GNAT"/>
    <property type="match status" value="1"/>
</dbReference>
<protein>
    <recommendedName>
        <fullName evidence="1">N-acetyltransferase domain-containing protein</fullName>
    </recommendedName>
</protein>
<dbReference type="OrthoDB" id="630895at2759"/>
<comment type="caution">
    <text evidence="2">The sequence shown here is derived from an EMBL/GenBank/DDBJ whole genome shotgun (WGS) entry which is preliminary data.</text>
</comment>
<dbReference type="InterPro" id="IPR016181">
    <property type="entry name" value="Acyl_CoA_acyltransferase"/>
</dbReference>
<dbReference type="EMBL" id="JAKOGI010000102">
    <property type="protein sequence ID" value="KAJ8444254.1"/>
    <property type="molecule type" value="Genomic_DNA"/>
</dbReference>
<dbReference type="AlphaFoldDB" id="A0A9Q1QJL9"/>
<dbReference type="PANTHER" id="PTHR46067">
    <property type="entry name" value="ACYL-COA N-ACYLTRANSFERASES (NAT) SUPERFAMILY PROTEIN"/>
    <property type="match status" value="1"/>
</dbReference>
<name>A0A9Q1QJL9_9CARY</name>
<evidence type="ECO:0000313" key="3">
    <source>
        <dbReference type="Proteomes" id="UP001153076"/>
    </source>
</evidence>
<proteinExistence type="predicted"/>
<evidence type="ECO:0000259" key="1">
    <source>
        <dbReference type="PROSITE" id="PS51186"/>
    </source>
</evidence>
<dbReference type="SUPFAM" id="SSF55729">
    <property type="entry name" value="Acyl-CoA N-acyltransferases (Nat)"/>
    <property type="match status" value="1"/>
</dbReference>